<name>A0A839QHI6_9MICC</name>
<organism evidence="1 2">
    <name type="scientific">Paeniglutamicibacter cryotolerans</name>
    <dbReference type="NCBI Taxonomy" id="670079"/>
    <lineage>
        <taxon>Bacteria</taxon>
        <taxon>Bacillati</taxon>
        <taxon>Actinomycetota</taxon>
        <taxon>Actinomycetes</taxon>
        <taxon>Micrococcales</taxon>
        <taxon>Micrococcaceae</taxon>
        <taxon>Paeniglutamicibacter</taxon>
    </lineage>
</organism>
<proteinExistence type="predicted"/>
<dbReference type="EMBL" id="JACHVS010000001">
    <property type="protein sequence ID" value="MBB2995073.1"/>
    <property type="molecule type" value="Genomic_DNA"/>
</dbReference>
<dbReference type="Proteomes" id="UP000523000">
    <property type="component" value="Unassembled WGS sequence"/>
</dbReference>
<evidence type="ECO:0000313" key="2">
    <source>
        <dbReference type="Proteomes" id="UP000523000"/>
    </source>
</evidence>
<gene>
    <name evidence="1" type="ORF">E9229_001264</name>
</gene>
<evidence type="ECO:0000313" key="1">
    <source>
        <dbReference type="EMBL" id="MBB2995073.1"/>
    </source>
</evidence>
<protein>
    <submittedName>
        <fullName evidence="1">Uncharacterized protein</fullName>
    </submittedName>
</protein>
<sequence length="73" mass="7902">MAEIIHCHADRVGCFRPIVESEGPATDAVTGLVRDLFEFDDSRAAAGMTRAEARELVIAGRTADIYSRDVAAH</sequence>
<dbReference type="RefSeq" id="WP_183510385.1">
    <property type="nucleotide sequence ID" value="NZ_JACHVS010000001.1"/>
</dbReference>
<dbReference type="AlphaFoldDB" id="A0A839QHI6"/>
<reference evidence="1 2" key="1">
    <citation type="submission" date="2020-08" db="EMBL/GenBank/DDBJ databases">
        <title>Sequencing the genomes of 1000 actinobacteria strains.</title>
        <authorList>
            <person name="Klenk H.-P."/>
        </authorList>
    </citation>
    <scope>NUCLEOTIDE SEQUENCE [LARGE SCALE GENOMIC DNA]</scope>
    <source>
        <strain evidence="1 2">DSM 22826</strain>
    </source>
</reference>
<comment type="caution">
    <text evidence="1">The sequence shown here is derived from an EMBL/GenBank/DDBJ whole genome shotgun (WGS) entry which is preliminary data.</text>
</comment>
<keyword evidence="2" id="KW-1185">Reference proteome</keyword>
<accession>A0A839QHI6</accession>